<evidence type="ECO:0000259" key="1">
    <source>
        <dbReference type="Pfam" id="PF04536"/>
    </source>
</evidence>
<dbReference type="EMBL" id="JAABOQ010000007">
    <property type="protein sequence ID" value="NER18734.1"/>
    <property type="molecule type" value="Genomic_DNA"/>
</dbReference>
<evidence type="ECO:0000313" key="3">
    <source>
        <dbReference type="Proteomes" id="UP000474296"/>
    </source>
</evidence>
<keyword evidence="3" id="KW-1185">Reference proteome</keyword>
<dbReference type="Gene3D" id="3.10.310.50">
    <property type="match status" value="1"/>
</dbReference>
<dbReference type="PANTHER" id="PTHR30373:SF8">
    <property type="entry name" value="BLL7265 PROTEIN"/>
    <property type="match status" value="1"/>
</dbReference>
<reference evidence="2 3" key="1">
    <citation type="submission" date="2020-01" db="EMBL/GenBank/DDBJ databases">
        <title>Spongiivirga citrea KCTC 32990T.</title>
        <authorList>
            <person name="Wang G."/>
        </authorList>
    </citation>
    <scope>NUCLEOTIDE SEQUENCE [LARGE SCALE GENOMIC DNA]</scope>
    <source>
        <strain evidence="2 3">KCTC 32990</strain>
    </source>
</reference>
<comment type="caution">
    <text evidence="2">The sequence shown here is derived from an EMBL/GenBank/DDBJ whole genome shotgun (WGS) entry which is preliminary data.</text>
</comment>
<name>A0A6M0CRM5_9FLAO</name>
<evidence type="ECO:0000313" key="2">
    <source>
        <dbReference type="EMBL" id="NER18734.1"/>
    </source>
</evidence>
<dbReference type="Proteomes" id="UP000474296">
    <property type="component" value="Unassembled WGS sequence"/>
</dbReference>
<dbReference type="PANTHER" id="PTHR30373">
    <property type="entry name" value="UPF0603 PROTEIN YGCG"/>
    <property type="match status" value="1"/>
</dbReference>
<feature type="domain" description="TPM" evidence="1">
    <location>
        <begin position="5"/>
        <end position="119"/>
    </location>
</feature>
<accession>A0A6M0CRM5</accession>
<organism evidence="2 3">
    <name type="scientific">Spongiivirga citrea</name>
    <dbReference type="NCBI Taxonomy" id="1481457"/>
    <lineage>
        <taxon>Bacteria</taxon>
        <taxon>Pseudomonadati</taxon>
        <taxon>Bacteroidota</taxon>
        <taxon>Flavobacteriia</taxon>
        <taxon>Flavobacteriales</taxon>
        <taxon>Flavobacteriaceae</taxon>
        <taxon>Spongiivirga</taxon>
    </lineage>
</organism>
<proteinExistence type="predicted"/>
<dbReference type="InterPro" id="IPR007621">
    <property type="entry name" value="TPM_dom"/>
</dbReference>
<dbReference type="RefSeq" id="WP_164033421.1">
    <property type="nucleotide sequence ID" value="NZ_JAABOQ010000007.1"/>
</dbReference>
<dbReference type="Pfam" id="PF04536">
    <property type="entry name" value="TPM_phosphatase"/>
    <property type="match status" value="1"/>
</dbReference>
<protein>
    <submittedName>
        <fullName evidence="2">TPM domain-containing protein</fullName>
    </submittedName>
</protein>
<dbReference type="AlphaFoldDB" id="A0A6M0CRM5"/>
<gene>
    <name evidence="2" type="ORF">GWK10_16060</name>
</gene>
<sequence length="146" mass="16462">MSQVESFLTTSEEQEVIAAIRQAERHTSGEIRVHLEKSSGELKAFDRATLLFHQLKMDNTKEENGVLIYVAVEDHTFSICGDKGIDKVVPKNFWESTKNTIQEHFVKGEFKQGLISGILLAGKELSAHFPWDDNDIDELTNEISKG</sequence>